<accession>A0AAU8DTQ8</accession>
<protein>
    <submittedName>
        <fullName evidence="2">Phage holin family protein</fullName>
    </submittedName>
</protein>
<evidence type="ECO:0000256" key="1">
    <source>
        <dbReference type="SAM" id="Phobius"/>
    </source>
</evidence>
<keyword evidence="1" id="KW-0812">Transmembrane</keyword>
<dbReference type="InterPro" id="IPR009937">
    <property type="entry name" value="Phage_holin_3_6"/>
</dbReference>
<keyword evidence="1" id="KW-0472">Membrane</keyword>
<dbReference type="RefSeq" id="WP_353649852.1">
    <property type="nucleotide sequence ID" value="NZ_CP159218.1"/>
</dbReference>
<organism evidence="2">
    <name type="scientific">Nakamurella sp. A5-74</name>
    <dbReference type="NCBI Taxonomy" id="3158264"/>
    <lineage>
        <taxon>Bacteria</taxon>
        <taxon>Bacillati</taxon>
        <taxon>Actinomycetota</taxon>
        <taxon>Actinomycetes</taxon>
        <taxon>Nakamurellales</taxon>
        <taxon>Nakamurellaceae</taxon>
        <taxon>Nakamurella</taxon>
    </lineage>
</organism>
<feature type="transmembrane region" description="Helical" evidence="1">
    <location>
        <begin position="53"/>
        <end position="78"/>
    </location>
</feature>
<feature type="transmembrane region" description="Helical" evidence="1">
    <location>
        <begin position="84"/>
        <end position="105"/>
    </location>
</feature>
<keyword evidence="1" id="KW-1133">Transmembrane helix</keyword>
<gene>
    <name evidence="2" type="ORF">ABLG96_02495</name>
</gene>
<evidence type="ECO:0000313" key="2">
    <source>
        <dbReference type="EMBL" id="XCG64239.1"/>
    </source>
</evidence>
<name>A0AAU8DTQ8_9ACTN</name>
<dbReference type="EMBL" id="CP159218">
    <property type="protein sequence ID" value="XCG64239.1"/>
    <property type="molecule type" value="Genomic_DNA"/>
</dbReference>
<dbReference type="AlphaFoldDB" id="A0AAU8DTQ8"/>
<dbReference type="Pfam" id="PF07332">
    <property type="entry name" value="Phage_holin_3_6"/>
    <property type="match status" value="1"/>
</dbReference>
<proteinExistence type="predicted"/>
<reference evidence="2" key="1">
    <citation type="submission" date="2024-05" db="EMBL/GenBank/DDBJ databases">
        <authorList>
            <person name="Cai S.Y."/>
            <person name="Jin L.M."/>
            <person name="Li H.R."/>
        </authorList>
    </citation>
    <scope>NUCLEOTIDE SEQUENCE</scope>
    <source>
        <strain evidence="2">A5-74</strain>
    </source>
</reference>
<sequence length="139" mass="14920">MSHPVPPSQTTDPRPLGELIGEITEDLSTLVRQEIELAKAEAKESAAKAGKGAGMFGGAGFAGHFVLLFLSISLWWGLGHATGLAWSALIVAVIWAIIAVVLVMLGRKEFQSIRGLPRTAETVQKIPNAVKGHEEENRR</sequence>